<dbReference type="Gene3D" id="3.90.1150.190">
    <property type="entry name" value="SLED domain"/>
    <property type="match status" value="1"/>
</dbReference>
<dbReference type="EMBL" id="OC898416">
    <property type="protein sequence ID" value="CAD7648554.1"/>
    <property type="molecule type" value="Genomic_DNA"/>
</dbReference>
<feature type="compositionally biased region" description="Basic and acidic residues" evidence="1">
    <location>
        <begin position="104"/>
        <end position="129"/>
    </location>
</feature>
<feature type="non-terminal residue" evidence="3">
    <location>
        <position position="1"/>
    </location>
</feature>
<accession>A0A7R9QJW3</accession>
<protein>
    <recommendedName>
        <fullName evidence="2">SLED domain-containing protein</fullName>
    </recommendedName>
</protein>
<organism evidence="3">
    <name type="scientific">Medioppia subpectinata</name>
    <dbReference type="NCBI Taxonomy" id="1979941"/>
    <lineage>
        <taxon>Eukaryota</taxon>
        <taxon>Metazoa</taxon>
        <taxon>Ecdysozoa</taxon>
        <taxon>Arthropoda</taxon>
        <taxon>Chelicerata</taxon>
        <taxon>Arachnida</taxon>
        <taxon>Acari</taxon>
        <taxon>Acariformes</taxon>
        <taxon>Sarcoptiformes</taxon>
        <taxon>Oribatida</taxon>
        <taxon>Brachypylina</taxon>
        <taxon>Oppioidea</taxon>
        <taxon>Oppiidae</taxon>
        <taxon>Medioppia</taxon>
    </lineage>
</organism>
<feature type="compositionally biased region" description="Polar residues" evidence="1">
    <location>
        <begin position="130"/>
        <end position="145"/>
    </location>
</feature>
<feature type="domain" description="SLED" evidence="2">
    <location>
        <begin position="154"/>
        <end position="214"/>
    </location>
</feature>
<evidence type="ECO:0000259" key="2">
    <source>
        <dbReference type="Pfam" id="PF12140"/>
    </source>
</evidence>
<sequence>MQLIPMIVSSAAQTPAKAKGKQANSTSTTAAATEQKVSENGSTNAHKTNANHPNTRTSLSSSTATTPAKSSSASAAKTGAESASATQSSKPSKSRLTNGGTDNGLKDELIIDTTAHESRSSSGYDRKDGTTPSPKQLTPNKQTPALSPRQCSPVCVYVNHTCDCGPYLARESVRRMPVTYGPGSLNRTLKEAVQALQDSANVPKTVFSCLKAGNGRM</sequence>
<dbReference type="InterPro" id="IPR021987">
    <property type="entry name" value="SLED"/>
</dbReference>
<dbReference type="Pfam" id="PF12140">
    <property type="entry name" value="SLED"/>
    <property type="match status" value="1"/>
</dbReference>
<feature type="region of interest" description="Disordered" evidence="1">
    <location>
        <begin position="1"/>
        <end position="148"/>
    </location>
</feature>
<evidence type="ECO:0000256" key="1">
    <source>
        <dbReference type="SAM" id="MobiDB-lite"/>
    </source>
</evidence>
<gene>
    <name evidence="3" type="ORF">OSB1V03_LOCUS21986</name>
</gene>
<feature type="compositionally biased region" description="Polar residues" evidence="1">
    <location>
        <begin position="38"/>
        <end position="54"/>
    </location>
</feature>
<keyword evidence="4" id="KW-1185">Reference proteome</keyword>
<name>A0A7R9QJW3_9ACAR</name>
<evidence type="ECO:0000313" key="4">
    <source>
        <dbReference type="Proteomes" id="UP000759131"/>
    </source>
</evidence>
<dbReference type="AlphaFoldDB" id="A0A7R9QJW3"/>
<feature type="compositionally biased region" description="Low complexity" evidence="1">
    <location>
        <begin position="55"/>
        <end position="86"/>
    </location>
</feature>
<dbReference type="OrthoDB" id="5912862at2759"/>
<reference evidence="3" key="1">
    <citation type="submission" date="2020-11" db="EMBL/GenBank/DDBJ databases">
        <authorList>
            <person name="Tran Van P."/>
        </authorList>
    </citation>
    <scope>NUCLEOTIDE SEQUENCE</scope>
</reference>
<dbReference type="InterPro" id="IPR038348">
    <property type="entry name" value="SLED_sf"/>
</dbReference>
<proteinExistence type="predicted"/>
<dbReference type="EMBL" id="CAJPIZ010043841">
    <property type="protein sequence ID" value="CAG2122040.1"/>
    <property type="molecule type" value="Genomic_DNA"/>
</dbReference>
<feature type="compositionally biased region" description="Polar residues" evidence="1">
    <location>
        <begin position="87"/>
        <end position="100"/>
    </location>
</feature>
<evidence type="ECO:0000313" key="3">
    <source>
        <dbReference type="EMBL" id="CAD7648554.1"/>
    </source>
</evidence>
<dbReference type="Proteomes" id="UP000759131">
    <property type="component" value="Unassembled WGS sequence"/>
</dbReference>
<feature type="compositionally biased region" description="Low complexity" evidence="1">
    <location>
        <begin position="23"/>
        <end position="33"/>
    </location>
</feature>